<dbReference type="EMBL" id="JACIGI010000039">
    <property type="protein sequence ID" value="MBB4287514.1"/>
    <property type="molecule type" value="Genomic_DNA"/>
</dbReference>
<dbReference type="AlphaFoldDB" id="A0A7W6S3J5"/>
<gene>
    <name evidence="1" type="ORF">GGD88_003263</name>
</gene>
<name>A0A7W6S3J5_9PROT</name>
<evidence type="ECO:0000313" key="1">
    <source>
        <dbReference type="EMBL" id="MBB4287514.1"/>
    </source>
</evidence>
<organism evidence="1 2">
    <name type="scientific">Roseospira goensis</name>
    <dbReference type="NCBI Taxonomy" id="391922"/>
    <lineage>
        <taxon>Bacteria</taxon>
        <taxon>Pseudomonadati</taxon>
        <taxon>Pseudomonadota</taxon>
        <taxon>Alphaproteobacteria</taxon>
        <taxon>Rhodospirillales</taxon>
        <taxon>Rhodospirillaceae</taxon>
        <taxon>Roseospira</taxon>
    </lineage>
</organism>
<dbReference type="Proteomes" id="UP000555728">
    <property type="component" value="Unassembled WGS sequence"/>
</dbReference>
<sequence length="218" mass="23779">MLYLLEPAGTSSQLAEVSGDFLPPAKQRAWLNQGRFFTPVPPGRPGRERQWPLLAFYEAALIGAIGRAGFDTAIAHEAFSVMFHRLETEKLTDDERIDIGAAARDAGQDRREAIIVEVLRRCTADDIPEFGRTAPSDNRDMWFLTLIGPVGEFDGHRTTLDAITLVRGPVSRLPAMVPTIPPDMARQGFLAVHMVLDVTAAVQRVHDVIGPAAAVATA</sequence>
<evidence type="ECO:0000313" key="2">
    <source>
        <dbReference type="Proteomes" id="UP000555728"/>
    </source>
</evidence>
<comment type="caution">
    <text evidence="1">The sequence shown here is derived from an EMBL/GenBank/DDBJ whole genome shotgun (WGS) entry which is preliminary data.</text>
</comment>
<accession>A0A7W6S3J5</accession>
<proteinExistence type="predicted"/>
<reference evidence="1 2" key="1">
    <citation type="submission" date="2020-08" db="EMBL/GenBank/DDBJ databases">
        <title>Genome sequencing of Purple Non-Sulfur Bacteria from various extreme environments.</title>
        <authorList>
            <person name="Mayer M."/>
        </authorList>
    </citation>
    <scope>NUCLEOTIDE SEQUENCE [LARGE SCALE GENOMIC DNA]</scope>
    <source>
        <strain evidence="1 2">JA135</strain>
    </source>
</reference>
<protein>
    <submittedName>
        <fullName evidence="1">Uncharacterized protein</fullName>
    </submittedName>
</protein>
<keyword evidence="2" id="KW-1185">Reference proteome</keyword>
<dbReference type="RefSeq" id="WP_184437334.1">
    <property type="nucleotide sequence ID" value="NZ_JACIGI010000039.1"/>
</dbReference>